<dbReference type="GO" id="GO:0015648">
    <property type="term" value="F:lipid-linked peptidoglycan transporter activity"/>
    <property type="evidence" value="ECO:0007669"/>
    <property type="project" value="TreeGrafter"/>
</dbReference>
<keyword evidence="2 6" id="KW-0812">Transmembrane</keyword>
<dbReference type="GO" id="GO:0005886">
    <property type="term" value="C:plasma membrane"/>
    <property type="evidence" value="ECO:0007669"/>
    <property type="project" value="TreeGrafter"/>
</dbReference>
<dbReference type="AlphaFoldDB" id="W4V2V7"/>
<evidence type="ECO:0000256" key="2">
    <source>
        <dbReference type="ARBA" id="ARBA00022692"/>
    </source>
</evidence>
<name>W4V2V7_9FIRM</name>
<accession>W4V2V7</accession>
<feature type="transmembrane region" description="Helical" evidence="6">
    <location>
        <begin position="20"/>
        <end position="38"/>
    </location>
</feature>
<comment type="caution">
    <text evidence="7">The sequence shown here is derived from an EMBL/GenBank/DDBJ whole genome shotgun (WGS) entry which is preliminary data.</text>
</comment>
<evidence type="ECO:0000256" key="6">
    <source>
        <dbReference type="SAM" id="Phobius"/>
    </source>
</evidence>
<evidence type="ECO:0000313" key="8">
    <source>
        <dbReference type="Proteomes" id="UP000019109"/>
    </source>
</evidence>
<organism evidence="7 8">
    <name type="scientific">Acetivibrio straminisolvens JCM 21531</name>
    <dbReference type="NCBI Taxonomy" id="1294263"/>
    <lineage>
        <taxon>Bacteria</taxon>
        <taxon>Bacillati</taxon>
        <taxon>Bacillota</taxon>
        <taxon>Clostridia</taxon>
        <taxon>Eubacteriales</taxon>
        <taxon>Oscillospiraceae</taxon>
        <taxon>Acetivibrio</taxon>
    </lineage>
</organism>
<gene>
    <name evidence="7" type="ORF">JCM21531_903</name>
</gene>
<keyword evidence="4 6" id="KW-1133">Transmembrane helix</keyword>
<dbReference type="GO" id="GO:0008360">
    <property type="term" value="P:regulation of cell shape"/>
    <property type="evidence" value="ECO:0007669"/>
    <property type="project" value="UniProtKB-KW"/>
</dbReference>
<dbReference type="InterPro" id="IPR001182">
    <property type="entry name" value="FtsW/RodA"/>
</dbReference>
<reference evidence="7" key="1">
    <citation type="journal article" date="2014" name="Genome Announc.">
        <title>Draft Genome Sequence of Clostridium straminisolvens Strain JCM 21531T, Isolated from a Cellulose-Degrading Bacterial Community.</title>
        <authorList>
            <person name="Yuki M."/>
            <person name="Oshima K."/>
            <person name="Suda W."/>
            <person name="Sakamoto M."/>
            <person name="Kitamura K."/>
            <person name="Iida T."/>
            <person name="Hattori M."/>
            <person name="Ohkuma M."/>
        </authorList>
    </citation>
    <scope>NUCLEOTIDE SEQUENCE [LARGE SCALE GENOMIC DNA]</scope>
    <source>
        <strain evidence="7">JCM 21531</strain>
    </source>
</reference>
<evidence type="ECO:0000256" key="1">
    <source>
        <dbReference type="ARBA" id="ARBA00004141"/>
    </source>
</evidence>
<comment type="subcellular location">
    <subcellularLocation>
        <location evidence="1">Membrane</location>
        <topology evidence="1">Multi-pass membrane protein</topology>
    </subcellularLocation>
</comment>
<dbReference type="PANTHER" id="PTHR30474:SF1">
    <property type="entry name" value="PEPTIDOGLYCAN GLYCOSYLTRANSFERASE MRDB"/>
    <property type="match status" value="1"/>
</dbReference>
<dbReference type="PANTHER" id="PTHR30474">
    <property type="entry name" value="CELL CYCLE PROTEIN"/>
    <property type="match status" value="1"/>
</dbReference>
<evidence type="ECO:0000256" key="5">
    <source>
        <dbReference type="ARBA" id="ARBA00023136"/>
    </source>
</evidence>
<sequence length="47" mass="4835">MSIGLLPVTGIPLPFVSQGGSAMLTNYIAIGVVLSISARRQKSLYGG</sequence>
<evidence type="ECO:0000313" key="7">
    <source>
        <dbReference type="EMBL" id="GAE87531.1"/>
    </source>
</evidence>
<dbReference type="GO" id="GO:0032153">
    <property type="term" value="C:cell division site"/>
    <property type="evidence" value="ECO:0007669"/>
    <property type="project" value="TreeGrafter"/>
</dbReference>
<keyword evidence="5 6" id="KW-0472">Membrane</keyword>
<dbReference type="GO" id="GO:0051301">
    <property type="term" value="P:cell division"/>
    <property type="evidence" value="ECO:0007669"/>
    <property type="project" value="InterPro"/>
</dbReference>
<dbReference type="EMBL" id="BAVR01000007">
    <property type="protein sequence ID" value="GAE87531.1"/>
    <property type="molecule type" value="Genomic_DNA"/>
</dbReference>
<keyword evidence="8" id="KW-1185">Reference proteome</keyword>
<keyword evidence="3" id="KW-0133">Cell shape</keyword>
<dbReference type="Pfam" id="PF01098">
    <property type="entry name" value="FTSW_RODA_SPOVE"/>
    <property type="match status" value="1"/>
</dbReference>
<dbReference type="Proteomes" id="UP000019109">
    <property type="component" value="Unassembled WGS sequence"/>
</dbReference>
<evidence type="ECO:0000256" key="4">
    <source>
        <dbReference type="ARBA" id="ARBA00022989"/>
    </source>
</evidence>
<evidence type="ECO:0000256" key="3">
    <source>
        <dbReference type="ARBA" id="ARBA00022960"/>
    </source>
</evidence>
<proteinExistence type="predicted"/>
<dbReference type="STRING" id="1294263.JCM21531_903"/>
<protein>
    <submittedName>
        <fullName evidence="7">Rod shape-determining protein RodA</fullName>
    </submittedName>
</protein>